<keyword evidence="8" id="KW-1185">Reference proteome</keyword>
<comment type="subcellular location">
    <subcellularLocation>
        <location evidence="1">Membrane</location>
        <topology evidence="1">Single-pass type II membrane protein</topology>
    </subcellularLocation>
</comment>
<evidence type="ECO:0000256" key="3">
    <source>
        <dbReference type="ARBA" id="ARBA00022692"/>
    </source>
</evidence>
<evidence type="ECO:0000256" key="6">
    <source>
        <dbReference type="ARBA" id="ARBA00023136"/>
    </source>
</evidence>
<keyword evidence="5 7" id="KW-1133">Transmembrane helix</keyword>
<dbReference type="GO" id="GO:0036376">
    <property type="term" value="P:sodium ion export across plasma membrane"/>
    <property type="evidence" value="ECO:0007669"/>
    <property type="project" value="TreeGrafter"/>
</dbReference>
<dbReference type="AlphaFoldDB" id="A0A8B8ATM7"/>
<comment type="similarity">
    <text evidence="2">Belongs to the X(+)/potassium ATPases subunit beta family.</text>
</comment>
<dbReference type="RefSeq" id="XP_022294446.1">
    <property type="nucleotide sequence ID" value="XM_022438738.1"/>
</dbReference>
<dbReference type="GO" id="GO:0030007">
    <property type="term" value="P:intracellular potassium ion homeostasis"/>
    <property type="evidence" value="ECO:0007669"/>
    <property type="project" value="TreeGrafter"/>
</dbReference>
<proteinExistence type="inferred from homology"/>
<dbReference type="OrthoDB" id="5912413at2759"/>
<protein>
    <submittedName>
        <fullName evidence="9">Sodium/potassium-transporting ATPase subunit beta-like</fullName>
    </submittedName>
</protein>
<evidence type="ECO:0000313" key="8">
    <source>
        <dbReference type="Proteomes" id="UP000694844"/>
    </source>
</evidence>
<dbReference type="InterPro" id="IPR000402">
    <property type="entry name" value="Na/K_ATPase_sub_beta"/>
</dbReference>
<dbReference type="InterPro" id="IPR038702">
    <property type="entry name" value="Na/K_ATPase_sub_beta_sf"/>
</dbReference>
<evidence type="ECO:0000256" key="5">
    <source>
        <dbReference type="ARBA" id="ARBA00022989"/>
    </source>
</evidence>
<dbReference type="Pfam" id="PF00287">
    <property type="entry name" value="Na_K-ATPase"/>
    <property type="match status" value="1"/>
</dbReference>
<dbReference type="GO" id="GO:1990573">
    <property type="term" value="P:potassium ion import across plasma membrane"/>
    <property type="evidence" value="ECO:0007669"/>
    <property type="project" value="TreeGrafter"/>
</dbReference>
<keyword evidence="3 7" id="KW-0812">Transmembrane</keyword>
<evidence type="ECO:0000256" key="1">
    <source>
        <dbReference type="ARBA" id="ARBA00004606"/>
    </source>
</evidence>
<dbReference type="KEGG" id="cvn:111104668"/>
<dbReference type="PANTHER" id="PTHR11523">
    <property type="entry name" value="SODIUM/POTASSIUM-DEPENDENT ATPASE BETA SUBUNIT"/>
    <property type="match status" value="1"/>
</dbReference>
<reference evidence="9" key="1">
    <citation type="submission" date="2025-08" db="UniProtKB">
        <authorList>
            <consortium name="RefSeq"/>
        </authorList>
    </citation>
    <scope>IDENTIFICATION</scope>
    <source>
        <tissue evidence="9">Whole sample</tissue>
    </source>
</reference>
<evidence type="ECO:0000256" key="7">
    <source>
        <dbReference type="SAM" id="Phobius"/>
    </source>
</evidence>
<dbReference type="GeneID" id="111104668"/>
<dbReference type="GO" id="GO:0001671">
    <property type="term" value="F:ATPase activator activity"/>
    <property type="evidence" value="ECO:0007669"/>
    <property type="project" value="TreeGrafter"/>
</dbReference>
<organism evidence="8 9">
    <name type="scientific">Crassostrea virginica</name>
    <name type="common">Eastern oyster</name>
    <dbReference type="NCBI Taxonomy" id="6565"/>
    <lineage>
        <taxon>Eukaryota</taxon>
        <taxon>Metazoa</taxon>
        <taxon>Spiralia</taxon>
        <taxon>Lophotrochozoa</taxon>
        <taxon>Mollusca</taxon>
        <taxon>Bivalvia</taxon>
        <taxon>Autobranchia</taxon>
        <taxon>Pteriomorphia</taxon>
        <taxon>Ostreida</taxon>
        <taxon>Ostreoidea</taxon>
        <taxon>Ostreidae</taxon>
        <taxon>Crassostrea</taxon>
    </lineage>
</organism>
<feature type="transmembrane region" description="Helical" evidence="7">
    <location>
        <begin position="60"/>
        <end position="79"/>
    </location>
</feature>
<keyword evidence="4" id="KW-0735">Signal-anchor</keyword>
<accession>A0A8B8ATM7</accession>
<dbReference type="Gene3D" id="2.60.40.1660">
    <property type="entry name" value="Na, k-atpase alpha subunit"/>
    <property type="match status" value="1"/>
</dbReference>
<dbReference type="GO" id="GO:0005890">
    <property type="term" value="C:sodium:potassium-exchanging ATPase complex"/>
    <property type="evidence" value="ECO:0007669"/>
    <property type="project" value="InterPro"/>
</dbReference>
<dbReference type="PANTHER" id="PTHR11523:SF28">
    <property type="entry name" value="NA_K-ATPASE BETA SUBUNIT ISOFORM 4-RELATED"/>
    <property type="match status" value="1"/>
</dbReference>
<gene>
    <name evidence="9" type="primary">LOC111104668</name>
</gene>
<sequence length="332" mass="37956">MESKYDKVAYPENAYLHSDNEQEELGTGVYPGVSIISRKYKREDTIKIACFRVKRKFSRIAIVGGILAILLLIIAIIIISTSGKNEAKEERNLYNSNNKDFGLFFQPDVDNSPLITFSPQNQGSMNPYLNSLDHNMHDYTSFSHDKDPYMDCKNGEEVPDGKVCVQRVETFGSECTHLENYGYLQGRPCVLLTLKLRPNDVPENFANNSDVGKMLNDTWSPYHIGLTCDGEREEDKKHLGHDRYYSPVYTDHTIMKEKPIQNFPSKGFNLTFFPQKNPTKYIPPAVMVQFNTLMTNHVIQIKCVAWVANPVKGENPEESQIYTANFRFLLNS</sequence>
<evidence type="ECO:0000256" key="4">
    <source>
        <dbReference type="ARBA" id="ARBA00022968"/>
    </source>
</evidence>
<dbReference type="Proteomes" id="UP000694844">
    <property type="component" value="Chromosome 7"/>
</dbReference>
<name>A0A8B8ATM7_CRAVI</name>
<keyword evidence="6 7" id="KW-0472">Membrane</keyword>
<dbReference type="GO" id="GO:0006883">
    <property type="term" value="P:intracellular sodium ion homeostasis"/>
    <property type="evidence" value="ECO:0007669"/>
    <property type="project" value="TreeGrafter"/>
</dbReference>
<evidence type="ECO:0000256" key="2">
    <source>
        <dbReference type="ARBA" id="ARBA00005876"/>
    </source>
</evidence>
<evidence type="ECO:0000313" key="9">
    <source>
        <dbReference type="RefSeq" id="XP_022294446.1"/>
    </source>
</evidence>